<keyword evidence="3 5" id="KW-0732">Signal</keyword>
<evidence type="ECO:0000313" key="8">
    <source>
        <dbReference type="Proteomes" id="UP000293483"/>
    </source>
</evidence>
<dbReference type="InterPro" id="IPR000259">
    <property type="entry name" value="Adhesion_dom_fimbrial"/>
</dbReference>
<sequence>MKTQISLAFAAVSALAFTTSAFAAGQINFTGEIVNAACDIKINNSSSNEVVLGKWPTSMFKAAGDKSTPANFTIDAANCVAGNYQVNFAGTADATNAKLLKASAATGVGIAIANTNSTSNLVNLNTVVGADSNAALTASGTGATAAGTLQLQAFYQATGTAVTAGKADATVSITLQQK</sequence>
<evidence type="ECO:0000256" key="3">
    <source>
        <dbReference type="ARBA" id="ARBA00022729"/>
    </source>
</evidence>
<evidence type="ECO:0000256" key="2">
    <source>
        <dbReference type="ARBA" id="ARBA00006671"/>
    </source>
</evidence>
<dbReference type="AlphaFoldDB" id="A0A4Q7AX02"/>
<evidence type="ECO:0000256" key="1">
    <source>
        <dbReference type="ARBA" id="ARBA00004561"/>
    </source>
</evidence>
<comment type="similarity">
    <text evidence="2">Belongs to the fimbrial protein family.</text>
</comment>
<dbReference type="SUPFAM" id="SSF49401">
    <property type="entry name" value="Bacterial adhesins"/>
    <property type="match status" value="1"/>
</dbReference>
<dbReference type="PANTHER" id="PTHR33420">
    <property type="entry name" value="FIMBRIAL SUBUNIT ELFA-RELATED"/>
    <property type="match status" value="1"/>
</dbReference>
<protein>
    <recommendedName>
        <fullName evidence="6">Fimbrial-type adhesion domain-containing protein</fullName>
    </recommendedName>
</protein>
<feature type="domain" description="Fimbrial-type adhesion" evidence="6">
    <location>
        <begin position="27"/>
        <end position="175"/>
    </location>
</feature>
<dbReference type="InterPro" id="IPR050263">
    <property type="entry name" value="Bact_Fimbrial_Adh_Pro"/>
</dbReference>
<organism evidence="7 8">
    <name type="scientific">Acinetobacter bouvetii</name>
    <dbReference type="NCBI Taxonomy" id="202951"/>
    <lineage>
        <taxon>Bacteria</taxon>
        <taxon>Pseudomonadati</taxon>
        <taxon>Pseudomonadota</taxon>
        <taxon>Gammaproteobacteria</taxon>
        <taxon>Moraxellales</taxon>
        <taxon>Moraxellaceae</taxon>
        <taxon>Acinetobacter</taxon>
    </lineage>
</organism>
<evidence type="ECO:0000313" key="7">
    <source>
        <dbReference type="EMBL" id="RZG65055.1"/>
    </source>
</evidence>
<reference evidence="7 8" key="1">
    <citation type="submission" date="2019-02" db="EMBL/GenBank/DDBJ databases">
        <title>The Batch Genome Submission of Acinetobacter spp. strains.</title>
        <authorList>
            <person name="Qin J."/>
            <person name="Hu Y."/>
            <person name="Ye H."/>
            <person name="Wei L."/>
            <person name="Feng Y."/>
            <person name="Zong Z."/>
        </authorList>
    </citation>
    <scope>NUCLEOTIDE SEQUENCE [LARGE SCALE GENOMIC DNA]</scope>
    <source>
        <strain evidence="7 8">WCHABo060081</strain>
    </source>
</reference>
<comment type="caution">
    <text evidence="7">The sequence shown here is derived from an EMBL/GenBank/DDBJ whole genome shotgun (WGS) entry which is preliminary data.</text>
</comment>
<accession>A0A4Q7AX02</accession>
<comment type="subcellular location">
    <subcellularLocation>
        <location evidence="1">Fimbrium</location>
    </subcellularLocation>
</comment>
<evidence type="ECO:0000256" key="4">
    <source>
        <dbReference type="ARBA" id="ARBA00023263"/>
    </source>
</evidence>
<dbReference type="InterPro" id="IPR008966">
    <property type="entry name" value="Adhesion_dom_sf"/>
</dbReference>
<proteinExistence type="inferred from homology"/>
<dbReference type="RefSeq" id="WP_130147590.1">
    <property type="nucleotide sequence ID" value="NZ_SGSU01000018.1"/>
</dbReference>
<keyword evidence="4" id="KW-0281">Fimbrium</keyword>
<gene>
    <name evidence="7" type="ORF">EXE25_14790</name>
</gene>
<dbReference type="Proteomes" id="UP000293483">
    <property type="component" value="Unassembled WGS sequence"/>
</dbReference>
<dbReference type="GO" id="GO:0043709">
    <property type="term" value="P:cell adhesion involved in single-species biofilm formation"/>
    <property type="evidence" value="ECO:0007669"/>
    <property type="project" value="TreeGrafter"/>
</dbReference>
<evidence type="ECO:0000256" key="5">
    <source>
        <dbReference type="SAM" id="SignalP"/>
    </source>
</evidence>
<dbReference type="EMBL" id="SGSU01000018">
    <property type="protein sequence ID" value="RZG65055.1"/>
    <property type="molecule type" value="Genomic_DNA"/>
</dbReference>
<dbReference type="Gene3D" id="2.60.40.1090">
    <property type="entry name" value="Fimbrial-type adhesion domain"/>
    <property type="match status" value="1"/>
</dbReference>
<dbReference type="Pfam" id="PF00419">
    <property type="entry name" value="Fimbrial"/>
    <property type="match status" value="1"/>
</dbReference>
<feature type="chain" id="PRO_5020290353" description="Fimbrial-type adhesion domain-containing protein" evidence="5">
    <location>
        <begin position="24"/>
        <end position="178"/>
    </location>
</feature>
<dbReference type="PANTHER" id="PTHR33420:SF12">
    <property type="entry name" value="FIMBRIN-LIKE PROTEIN FIMI-RELATED"/>
    <property type="match status" value="1"/>
</dbReference>
<dbReference type="GO" id="GO:0009289">
    <property type="term" value="C:pilus"/>
    <property type="evidence" value="ECO:0007669"/>
    <property type="project" value="UniProtKB-SubCell"/>
</dbReference>
<dbReference type="InterPro" id="IPR036937">
    <property type="entry name" value="Adhesion_dom_fimbrial_sf"/>
</dbReference>
<evidence type="ECO:0000259" key="6">
    <source>
        <dbReference type="Pfam" id="PF00419"/>
    </source>
</evidence>
<name>A0A4Q7AX02_9GAMM</name>
<feature type="signal peptide" evidence="5">
    <location>
        <begin position="1"/>
        <end position="23"/>
    </location>
</feature>
<dbReference type="STRING" id="202951.GCA_001485025_03050"/>